<evidence type="ECO:0000256" key="4">
    <source>
        <dbReference type="ARBA" id="ARBA00022603"/>
    </source>
</evidence>
<dbReference type="AlphaFoldDB" id="J0NXV2"/>
<dbReference type="GO" id="GO:0006364">
    <property type="term" value="P:rRNA processing"/>
    <property type="evidence" value="ECO:0007669"/>
    <property type="project" value="UniProtKB-KW"/>
</dbReference>
<evidence type="ECO:0000256" key="1">
    <source>
        <dbReference type="ARBA" id="ARBA00004496"/>
    </source>
</evidence>
<dbReference type="InterPro" id="IPR029063">
    <property type="entry name" value="SAM-dependent_MTases_sf"/>
</dbReference>
<comment type="similarity">
    <text evidence="8">Belongs to the methyltransferase superfamily. RlmI family.</text>
</comment>
<dbReference type="SMART" id="SM00359">
    <property type="entry name" value="PUA"/>
    <property type="match status" value="1"/>
</dbReference>
<dbReference type="HOGENOM" id="CLU_014042_0_0_10"/>
<dbReference type="InterPro" id="IPR036974">
    <property type="entry name" value="PUA_sf"/>
</dbReference>
<comment type="subcellular location">
    <subcellularLocation>
        <location evidence="1">Cytoplasm</location>
    </subcellularLocation>
</comment>
<organism evidence="10 11">
    <name type="scientific">Saprospira grandis DSM 2844</name>
    <dbReference type="NCBI Taxonomy" id="694433"/>
    <lineage>
        <taxon>Bacteria</taxon>
        <taxon>Pseudomonadati</taxon>
        <taxon>Bacteroidota</taxon>
        <taxon>Saprospiria</taxon>
        <taxon>Saprospirales</taxon>
        <taxon>Saprospiraceae</taxon>
        <taxon>Saprospira</taxon>
    </lineage>
</organism>
<dbReference type="InterPro" id="IPR019614">
    <property type="entry name" value="SAM-dep_methyl-trfase"/>
</dbReference>
<accession>J0NXV2</accession>
<reference evidence="11" key="1">
    <citation type="journal article" date="2012" name="Stand. Genomic Sci.">
        <title>Permanent draft genome sequence of the gliding predator Saprospira grandis strain Sa g1 (= HR1).</title>
        <authorList>
            <person name="Mavromatis K."/>
            <person name="Chertkov O."/>
            <person name="Lapidus A."/>
            <person name="Nolan M."/>
            <person name="Lucas S."/>
            <person name="Tice H."/>
            <person name="Del Rio T.G."/>
            <person name="Cheng J.F."/>
            <person name="Han C."/>
            <person name="Tapia R."/>
            <person name="Bruce D."/>
            <person name="Goodwin L.A."/>
            <person name="Pitluck S."/>
            <person name="Huntemann M."/>
            <person name="Liolios K."/>
            <person name="Pagani I."/>
            <person name="Ivanova N."/>
            <person name="Mikhailova N."/>
            <person name="Pati A."/>
            <person name="Chen A."/>
            <person name="Palaniappan K."/>
            <person name="Land M."/>
            <person name="Brambilla E.M."/>
            <person name="Rohde M."/>
            <person name="Spring S."/>
            <person name="Goker M."/>
            <person name="Detter J.C."/>
            <person name="Bristow J."/>
            <person name="Eisen J.A."/>
            <person name="Markowitz V."/>
            <person name="Hugenholtz P."/>
            <person name="Kyrpides N.C."/>
            <person name="Klenk H.P."/>
            <person name="Woyke T."/>
        </authorList>
    </citation>
    <scope>NUCLEOTIDE SEQUENCE [LARGE SCALE GENOMIC DNA]</scope>
    <source>
        <strain evidence="11">DSM 2844</strain>
    </source>
</reference>
<evidence type="ECO:0000256" key="6">
    <source>
        <dbReference type="ARBA" id="ARBA00022691"/>
    </source>
</evidence>
<dbReference type="Gene3D" id="3.40.50.150">
    <property type="entry name" value="Vaccinia Virus protein VP39"/>
    <property type="match status" value="1"/>
</dbReference>
<keyword evidence="4 10" id="KW-0489">Methyltransferase</keyword>
<evidence type="ECO:0000256" key="8">
    <source>
        <dbReference type="ARBA" id="ARBA00038091"/>
    </source>
</evidence>
<dbReference type="Pfam" id="PF17785">
    <property type="entry name" value="PUA_3"/>
    <property type="match status" value="1"/>
</dbReference>
<dbReference type="SUPFAM" id="SSF53335">
    <property type="entry name" value="S-adenosyl-L-methionine-dependent methyltransferases"/>
    <property type="match status" value="1"/>
</dbReference>
<proteinExistence type="inferred from homology"/>
<sequence length="399" mass="44792">MNKLYYPKVFIKPGKESAILRKHPWLFSGAIKRIEGQVEDGDIVSLHRSNGEFLAIGHYHHGSIAVRVFSYEPLAPDADFWAEKFNRAWKVRQIEGLDQDPKTNCFRLLHGEGDGLPGLIIDFYAGTAVFQAHSIGMHRCRNEIVEALKRCLGDKLQAVYDKSKASLPALYAQELEDGLLYGEGEEGLAEVLENGHKFEVNWITGQKTGFFLDQRENRALLGRYAQGKTVLNAFCYSGGFSIYALKAGAKRVDSVDVSAKAIDLLNKNVAINDLEGETHRAYTQDVLKFLQQSEEKYEVMVLDPPAYAKSLKKRHRAVQGYKRLNIEGFKKVAPGGLLFTFSCSQVVDEQLFYNTITSAAIEAGRQVRVLRRLSQPADHPVSMFHPEGSYLKGLLLHVE</sequence>
<dbReference type="RefSeq" id="WP_002657234.1">
    <property type="nucleotide sequence ID" value="NZ_JH719942.1"/>
</dbReference>
<dbReference type="CDD" id="cd21153">
    <property type="entry name" value="PUA_RlmI"/>
    <property type="match status" value="1"/>
</dbReference>
<dbReference type="OrthoDB" id="9805492at2"/>
<dbReference type="CDD" id="cd11572">
    <property type="entry name" value="RlmI_M_like"/>
    <property type="match status" value="1"/>
</dbReference>
<feature type="domain" description="PUA" evidence="9">
    <location>
        <begin position="7"/>
        <end position="98"/>
    </location>
</feature>
<keyword evidence="3" id="KW-0698">rRNA processing</keyword>
<dbReference type="EMBL" id="JH719942">
    <property type="protein sequence ID" value="EJF52354.1"/>
    <property type="molecule type" value="Genomic_DNA"/>
</dbReference>
<evidence type="ECO:0000313" key="10">
    <source>
        <dbReference type="EMBL" id="EJF52354.1"/>
    </source>
</evidence>
<dbReference type="InterPro" id="IPR002478">
    <property type="entry name" value="PUA"/>
</dbReference>
<keyword evidence="7" id="KW-0694">RNA-binding</keyword>
<evidence type="ECO:0000256" key="3">
    <source>
        <dbReference type="ARBA" id="ARBA00022552"/>
    </source>
</evidence>
<evidence type="ECO:0000259" key="9">
    <source>
        <dbReference type="SMART" id="SM00359"/>
    </source>
</evidence>
<gene>
    <name evidence="10" type="ORF">SapgrDRAFT_0611</name>
</gene>
<evidence type="ECO:0000256" key="2">
    <source>
        <dbReference type="ARBA" id="ARBA00022490"/>
    </source>
</evidence>
<dbReference type="GO" id="GO:0003723">
    <property type="term" value="F:RNA binding"/>
    <property type="evidence" value="ECO:0007669"/>
    <property type="project" value="UniProtKB-KW"/>
</dbReference>
<dbReference type="GO" id="GO:0005737">
    <property type="term" value="C:cytoplasm"/>
    <property type="evidence" value="ECO:0007669"/>
    <property type="project" value="UniProtKB-SubCell"/>
</dbReference>
<dbReference type="PROSITE" id="PS50890">
    <property type="entry name" value="PUA"/>
    <property type="match status" value="1"/>
</dbReference>
<dbReference type="SUPFAM" id="SSF88697">
    <property type="entry name" value="PUA domain-like"/>
    <property type="match status" value="1"/>
</dbReference>
<dbReference type="CDD" id="cd02440">
    <property type="entry name" value="AdoMet_MTases"/>
    <property type="match status" value="1"/>
</dbReference>
<dbReference type="Gene3D" id="3.30.750.80">
    <property type="entry name" value="RNA methyltransferase domain (HRMD) like"/>
    <property type="match status" value="1"/>
</dbReference>
<dbReference type="InterPro" id="IPR041532">
    <property type="entry name" value="RlmI-like_PUA"/>
</dbReference>
<dbReference type="InterPro" id="IPR015947">
    <property type="entry name" value="PUA-like_sf"/>
</dbReference>
<protein>
    <submittedName>
        <fullName evidence="10">Putative SAM-dependent methyltransferase</fullName>
    </submittedName>
</protein>
<keyword evidence="6" id="KW-0949">S-adenosyl-L-methionine</keyword>
<evidence type="ECO:0000313" key="11">
    <source>
        <dbReference type="Proteomes" id="UP000005113"/>
    </source>
</evidence>
<dbReference type="PANTHER" id="PTHR42873:SF1">
    <property type="entry name" value="S-ADENOSYLMETHIONINE-DEPENDENT METHYLTRANSFERASE DOMAIN-CONTAINING PROTEIN"/>
    <property type="match status" value="1"/>
</dbReference>
<dbReference type="Gene3D" id="2.30.130.10">
    <property type="entry name" value="PUA domain"/>
    <property type="match status" value="1"/>
</dbReference>
<dbReference type="GO" id="GO:0032259">
    <property type="term" value="P:methylation"/>
    <property type="evidence" value="ECO:0007669"/>
    <property type="project" value="UniProtKB-KW"/>
</dbReference>
<name>J0NXV2_9BACT</name>
<keyword evidence="5 10" id="KW-0808">Transferase</keyword>
<dbReference type="Proteomes" id="UP000005113">
    <property type="component" value="Unassembled WGS sequence"/>
</dbReference>
<dbReference type="PANTHER" id="PTHR42873">
    <property type="entry name" value="RIBOSOMAL RNA LARGE SUBUNIT METHYLTRANSFERASE"/>
    <property type="match status" value="1"/>
</dbReference>
<evidence type="ECO:0000256" key="7">
    <source>
        <dbReference type="ARBA" id="ARBA00022884"/>
    </source>
</evidence>
<dbReference type="GO" id="GO:0008168">
    <property type="term" value="F:methyltransferase activity"/>
    <property type="evidence" value="ECO:0007669"/>
    <property type="project" value="UniProtKB-KW"/>
</dbReference>
<dbReference type="Pfam" id="PF10672">
    <property type="entry name" value="Methyltrans_SAM"/>
    <property type="match status" value="1"/>
</dbReference>
<evidence type="ECO:0000256" key="5">
    <source>
        <dbReference type="ARBA" id="ARBA00022679"/>
    </source>
</evidence>
<keyword evidence="2" id="KW-0963">Cytoplasm</keyword>